<evidence type="ECO:0000313" key="3">
    <source>
        <dbReference type="EMBL" id="AMS44453.1"/>
    </source>
</evidence>
<protein>
    <submittedName>
        <fullName evidence="4">(2R)-3-sulfolactate dehydrogenase (NADP+)</fullName>
        <ecNumber evidence="4">1.1.1.338</ecNumber>
    </submittedName>
    <submittedName>
        <fullName evidence="3">Malate/L-lactate dehydrogenase family protein</fullName>
    </submittedName>
</protein>
<dbReference type="InterPro" id="IPR043143">
    <property type="entry name" value="Mal/L-sulf/L-lact_DH-like_NADP"/>
</dbReference>
<dbReference type="PANTHER" id="PTHR11091:SF0">
    <property type="entry name" value="MALATE DEHYDROGENASE"/>
    <property type="match status" value="1"/>
</dbReference>
<dbReference type="EMBL" id="JACICB010000002">
    <property type="protein sequence ID" value="MBB3704273.1"/>
    <property type="molecule type" value="Genomic_DNA"/>
</dbReference>
<reference evidence="3 5" key="1">
    <citation type="submission" date="2016-03" db="EMBL/GenBank/DDBJ databases">
        <title>Complete genome of Aminobacter aminovorans KCTC 2477.</title>
        <authorList>
            <person name="Kim K.M."/>
        </authorList>
    </citation>
    <scope>NUCLEOTIDE SEQUENCE [LARGE SCALE GENOMIC DNA]</scope>
    <source>
        <strain evidence="3 5">KCTC 2477</strain>
        <plasmid evidence="3 5">pAA01</plasmid>
    </source>
</reference>
<dbReference type="Gene3D" id="3.30.1370.60">
    <property type="entry name" value="Hypothetical oxidoreductase yiak, domain 2"/>
    <property type="match status" value="1"/>
</dbReference>
<evidence type="ECO:0000256" key="1">
    <source>
        <dbReference type="ARBA" id="ARBA00006056"/>
    </source>
</evidence>
<name>A0AAC8YUF0_AMIAI</name>
<dbReference type="Gene3D" id="1.10.1530.10">
    <property type="match status" value="1"/>
</dbReference>
<dbReference type="PANTHER" id="PTHR11091">
    <property type="entry name" value="OXIDOREDUCTASE-RELATED"/>
    <property type="match status" value="1"/>
</dbReference>
<geneLocation type="plasmid" evidence="3 5">
    <name>pAA01</name>
</geneLocation>
<comment type="similarity">
    <text evidence="1">Belongs to the LDH2/MDH2 oxidoreductase family.</text>
</comment>
<reference evidence="4 6" key="2">
    <citation type="submission" date="2020-08" db="EMBL/GenBank/DDBJ databases">
        <title>Genomic Encyclopedia of Type Strains, Phase IV (KMG-IV): sequencing the most valuable type-strain genomes for metagenomic binning, comparative biology and taxonomic classification.</title>
        <authorList>
            <person name="Goeker M."/>
        </authorList>
    </citation>
    <scope>NUCLEOTIDE SEQUENCE [LARGE SCALE GENOMIC DNA]</scope>
    <source>
        <strain evidence="4 6">DSM 10368</strain>
    </source>
</reference>
<evidence type="ECO:0000256" key="2">
    <source>
        <dbReference type="ARBA" id="ARBA00023002"/>
    </source>
</evidence>
<accession>A0AAC8YUF0</accession>
<dbReference type="SUPFAM" id="SSF89733">
    <property type="entry name" value="L-sulfolactate dehydrogenase-like"/>
    <property type="match status" value="1"/>
</dbReference>
<dbReference type="EMBL" id="CP015006">
    <property type="protein sequence ID" value="AMS44453.1"/>
    <property type="molecule type" value="Genomic_DNA"/>
</dbReference>
<sequence>MTERTMTLAAVEQLCLRALTAAGASEDNAAAVARSTMLAERDGIRSHGLLYVPIYADHVRCGKVDGKARPAVSQPRPGAVVVDAATGFAHPAIDAGWDRFIAAARRNGVAAMTVFNSYNCGVVGHHAERIAEAGLLGLCTTHAPASIAPPGGRLPVIGTNPFALGAPDGAGGAALVLDQSASVVAKSEILLRSREGRPIEPGWAIDEHGADTLDPAAALKGSMLPAGGHKGFGVGLLVEILASCLAGAVLSKDASPFSGTAGGPPRTGQCFIAFDPRAFSTGFSHQVASLVAAIANQGDVRLPGSGRQAARRRNEREGVRVDAGLVDRIETLCR</sequence>
<dbReference type="RefSeq" id="WP_067967277.1">
    <property type="nucleotide sequence ID" value="NZ_CP015006.1"/>
</dbReference>
<dbReference type="GO" id="GO:0016491">
    <property type="term" value="F:oxidoreductase activity"/>
    <property type="evidence" value="ECO:0007669"/>
    <property type="project" value="UniProtKB-KW"/>
</dbReference>
<dbReference type="KEGG" id="aak:AA2016_5548"/>
<evidence type="ECO:0000313" key="4">
    <source>
        <dbReference type="EMBL" id="MBB3704273.1"/>
    </source>
</evidence>
<dbReference type="EC" id="1.1.1.338" evidence="4"/>
<dbReference type="InterPro" id="IPR003767">
    <property type="entry name" value="Malate/L-lactate_DH-like"/>
</dbReference>
<evidence type="ECO:0000313" key="6">
    <source>
        <dbReference type="Proteomes" id="UP000577697"/>
    </source>
</evidence>
<dbReference type="InterPro" id="IPR043144">
    <property type="entry name" value="Mal/L-sulf/L-lact_DH-like_ah"/>
</dbReference>
<proteinExistence type="inferred from homology"/>
<keyword evidence="3" id="KW-0614">Plasmid</keyword>
<keyword evidence="2 4" id="KW-0560">Oxidoreductase</keyword>
<gene>
    <name evidence="3" type="ORF">AA2016_5548</name>
    <name evidence="4" type="ORF">FHS67_000576</name>
</gene>
<keyword evidence="6" id="KW-1185">Reference proteome</keyword>
<dbReference type="Proteomes" id="UP000577697">
    <property type="component" value="Unassembled WGS sequence"/>
</dbReference>
<dbReference type="Proteomes" id="UP000075755">
    <property type="component" value="Plasmid pAA01"/>
</dbReference>
<dbReference type="InterPro" id="IPR036111">
    <property type="entry name" value="Mal/L-sulfo/L-lacto_DH-like_sf"/>
</dbReference>
<evidence type="ECO:0000313" key="5">
    <source>
        <dbReference type="Proteomes" id="UP000075755"/>
    </source>
</evidence>
<organism evidence="3 5">
    <name type="scientific">Aminobacter aminovorans</name>
    <name type="common">Chelatobacter heintzii</name>
    <dbReference type="NCBI Taxonomy" id="83263"/>
    <lineage>
        <taxon>Bacteria</taxon>
        <taxon>Pseudomonadati</taxon>
        <taxon>Pseudomonadota</taxon>
        <taxon>Alphaproteobacteria</taxon>
        <taxon>Hyphomicrobiales</taxon>
        <taxon>Phyllobacteriaceae</taxon>
        <taxon>Aminobacter</taxon>
    </lineage>
</organism>
<dbReference type="Pfam" id="PF02615">
    <property type="entry name" value="Ldh_2"/>
    <property type="match status" value="1"/>
</dbReference>
<dbReference type="AlphaFoldDB" id="A0AAC8YUF0"/>